<accession>A0ABQ7PPM6</accession>
<dbReference type="PROSITE" id="PS00028">
    <property type="entry name" value="ZINC_FINGER_C2H2_1"/>
    <property type="match status" value="10"/>
</dbReference>
<reference evidence="9 10" key="1">
    <citation type="submission" date="2021-06" db="EMBL/GenBank/DDBJ databases">
        <title>A haploid diamondback moth (Plutella xylostella L.) genome assembly resolves 31 chromosomes and identifies a diamide resistance mutation.</title>
        <authorList>
            <person name="Ward C.M."/>
            <person name="Perry K.D."/>
            <person name="Baker G."/>
            <person name="Powis K."/>
            <person name="Heckel D.G."/>
            <person name="Baxter S.W."/>
        </authorList>
    </citation>
    <scope>NUCLEOTIDE SEQUENCE [LARGE SCALE GENOMIC DNA]</scope>
    <source>
        <strain evidence="9 10">LV</strain>
        <tissue evidence="9">Single pupa</tissue>
    </source>
</reference>
<dbReference type="Proteomes" id="UP000823941">
    <property type="component" value="Unassembled WGS sequence"/>
</dbReference>
<evidence type="ECO:0000256" key="7">
    <source>
        <dbReference type="PROSITE-ProRule" id="PRU00042"/>
    </source>
</evidence>
<dbReference type="SUPFAM" id="SSF57667">
    <property type="entry name" value="beta-beta-alpha zinc fingers"/>
    <property type="match status" value="7"/>
</dbReference>
<feature type="domain" description="C2H2-type" evidence="8">
    <location>
        <begin position="214"/>
        <end position="241"/>
    </location>
</feature>
<feature type="domain" description="C2H2-type" evidence="8">
    <location>
        <begin position="186"/>
        <end position="213"/>
    </location>
</feature>
<dbReference type="EMBL" id="JAHIBW010000071">
    <property type="protein sequence ID" value="KAG7294946.1"/>
    <property type="molecule type" value="Genomic_DNA"/>
</dbReference>
<evidence type="ECO:0000256" key="4">
    <source>
        <dbReference type="ARBA" id="ARBA00022771"/>
    </source>
</evidence>
<dbReference type="PROSITE" id="PS50157">
    <property type="entry name" value="ZINC_FINGER_C2H2_2"/>
    <property type="match status" value="11"/>
</dbReference>
<comment type="caution">
    <text evidence="9">The sequence shown here is derived from an EMBL/GenBank/DDBJ whole genome shotgun (WGS) entry which is preliminary data.</text>
</comment>
<keyword evidence="4 7" id="KW-0863">Zinc-finger</keyword>
<dbReference type="InterPro" id="IPR013087">
    <property type="entry name" value="Znf_C2H2_type"/>
</dbReference>
<keyword evidence="3" id="KW-0677">Repeat</keyword>
<feature type="domain" description="C2H2-type" evidence="8">
    <location>
        <begin position="525"/>
        <end position="557"/>
    </location>
</feature>
<feature type="domain" description="C2H2-type" evidence="8">
    <location>
        <begin position="242"/>
        <end position="269"/>
    </location>
</feature>
<evidence type="ECO:0000256" key="3">
    <source>
        <dbReference type="ARBA" id="ARBA00022737"/>
    </source>
</evidence>
<feature type="domain" description="C2H2-type" evidence="8">
    <location>
        <begin position="468"/>
        <end position="495"/>
    </location>
</feature>
<feature type="domain" description="C2H2-type" evidence="8">
    <location>
        <begin position="440"/>
        <end position="467"/>
    </location>
</feature>
<evidence type="ECO:0000256" key="6">
    <source>
        <dbReference type="ARBA" id="ARBA00023242"/>
    </source>
</evidence>
<sequence>MDHLIPTDKKAAMLLNDELSIARDIKHLDSNVCENTDIKIVRVKSEQMKMEQDATHSEEHCDGETYTLACHDGRTYYNKMDDCFDVKEECLEPGHHSTSNSSCNLNKKPGVCQSTTTLNKDGGLVEHRLTQIKNDTLLCDHCNRLFSTKTVLADHVRSCNVYPHEKVYSYVSSRKSYTRRKKVNVHRCAVCEKQFAQRCNLKIHMRTHTGERPYACNICDARFTQAVILRHHVQSHSDDRPYQCEVCEKKYKVKKYFLAHLKIHAGGVKPKYQCDYCNKWFSRRSYLRRHTNLHTGKNLLECNVCHKKFVHLRLFKIHVMSHEKKPYECDVCNIKFIHKNSFTKHKTIHFLRDSVKYLCDHCDLTFECKLALCRHIHDLNIYPHIKLPLESPKPRSRLLDPPSTRCKGDPYECAVCNKKFSNRKDFTRHVRDTHMGEKPFTCAFCKKPFARKHYLKHHMRVHSRGNRYECSVCDKAYTTKKGLTDHLPSHTEKRHRCDVCHKKFLLVSTLNKHILTHRNDTDETLRCNHCGHKFKSKSKLRNHIMKFNVYPHAKRGESKTLVPSHVVEDLIKTQRSRKRVLQ</sequence>
<dbReference type="Gene3D" id="3.30.160.60">
    <property type="entry name" value="Classic Zinc Finger"/>
    <property type="match status" value="9"/>
</dbReference>
<feature type="domain" description="C2H2-type" evidence="8">
    <location>
        <begin position="137"/>
        <end position="167"/>
    </location>
</feature>
<protein>
    <recommendedName>
        <fullName evidence="8">C2H2-type domain-containing protein</fullName>
    </recommendedName>
</protein>
<name>A0ABQ7PPM6_PLUXY</name>
<evidence type="ECO:0000256" key="1">
    <source>
        <dbReference type="ARBA" id="ARBA00004123"/>
    </source>
</evidence>
<keyword evidence="6" id="KW-0539">Nucleus</keyword>
<evidence type="ECO:0000256" key="2">
    <source>
        <dbReference type="ARBA" id="ARBA00022723"/>
    </source>
</evidence>
<evidence type="ECO:0000256" key="5">
    <source>
        <dbReference type="ARBA" id="ARBA00022833"/>
    </source>
</evidence>
<feature type="domain" description="C2H2-type" evidence="8">
    <location>
        <begin position="411"/>
        <end position="439"/>
    </location>
</feature>
<organism evidence="9 10">
    <name type="scientific">Plutella xylostella</name>
    <name type="common">Diamondback moth</name>
    <name type="synonym">Plutella maculipennis</name>
    <dbReference type="NCBI Taxonomy" id="51655"/>
    <lineage>
        <taxon>Eukaryota</taxon>
        <taxon>Metazoa</taxon>
        <taxon>Ecdysozoa</taxon>
        <taxon>Arthropoda</taxon>
        <taxon>Hexapoda</taxon>
        <taxon>Insecta</taxon>
        <taxon>Pterygota</taxon>
        <taxon>Neoptera</taxon>
        <taxon>Endopterygota</taxon>
        <taxon>Lepidoptera</taxon>
        <taxon>Glossata</taxon>
        <taxon>Ditrysia</taxon>
        <taxon>Yponomeutoidea</taxon>
        <taxon>Plutellidae</taxon>
        <taxon>Plutella</taxon>
    </lineage>
</organism>
<evidence type="ECO:0000259" key="8">
    <source>
        <dbReference type="PROSITE" id="PS50157"/>
    </source>
</evidence>
<dbReference type="InterPro" id="IPR036236">
    <property type="entry name" value="Znf_C2H2_sf"/>
</dbReference>
<feature type="domain" description="C2H2-type" evidence="8">
    <location>
        <begin position="272"/>
        <end position="299"/>
    </location>
</feature>
<dbReference type="PANTHER" id="PTHR24376">
    <property type="entry name" value="ZINC FINGER PROTEIN"/>
    <property type="match status" value="1"/>
</dbReference>
<dbReference type="PANTHER" id="PTHR24376:SF235">
    <property type="entry name" value="C2H2-TYPE DOMAIN-CONTAINING PROTEIN"/>
    <property type="match status" value="1"/>
</dbReference>
<keyword evidence="5" id="KW-0862">Zinc</keyword>
<dbReference type="Pfam" id="PF00096">
    <property type="entry name" value="zf-C2H2"/>
    <property type="match status" value="7"/>
</dbReference>
<gene>
    <name evidence="9" type="ORF">JYU34_022663</name>
</gene>
<dbReference type="SMART" id="SM00355">
    <property type="entry name" value="ZnF_C2H2"/>
    <property type="match status" value="13"/>
</dbReference>
<evidence type="ECO:0000313" key="10">
    <source>
        <dbReference type="Proteomes" id="UP000823941"/>
    </source>
</evidence>
<feature type="domain" description="C2H2-type" evidence="8">
    <location>
        <begin position="495"/>
        <end position="522"/>
    </location>
</feature>
<comment type="subcellular location">
    <subcellularLocation>
        <location evidence="1">Nucleus</location>
    </subcellularLocation>
</comment>
<keyword evidence="2" id="KW-0479">Metal-binding</keyword>
<feature type="domain" description="C2H2-type" evidence="8">
    <location>
        <begin position="327"/>
        <end position="354"/>
    </location>
</feature>
<dbReference type="Pfam" id="PF12874">
    <property type="entry name" value="zf-met"/>
    <property type="match status" value="1"/>
</dbReference>
<proteinExistence type="predicted"/>
<evidence type="ECO:0000313" key="9">
    <source>
        <dbReference type="EMBL" id="KAG7294946.1"/>
    </source>
</evidence>
<keyword evidence="10" id="KW-1185">Reference proteome</keyword>